<dbReference type="InterPro" id="IPR019183">
    <property type="entry name" value="NAA25_NatB_aux_su"/>
</dbReference>
<dbReference type="Proteomes" id="UP000027002">
    <property type="component" value="Chromosome 4"/>
</dbReference>
<dbReference type="GeneID" id="66066018"/>
<dbReference type="RefSeq" id="XP_042998672.1">
    <property type="nucleotide sequence ID" value="XM_043142738.1"/>
</dbReference>
<dbReference type="Pfam" id="PF09797">
    <property type="entry name" value="NatB_MDM20"/>
    <property type="match status" value="1"/>
</dbReference>
<accession>A0A8E5HTM4</accession>
<dbReference type="KEGG" id="uvi:66066018"/>
<name>A0A8E5HTM4_USTVR</name>
<dbReference type="EMBL" id="CP072756">
    <property type="protein sequence ID" value="QUC20999.1"/>
    <property type="molecule type" value="Genomic_DNA"/>
</dbReference>
<dbReference type="OrthoDB" id="1874341at2759"/>
<evidence type="ECO:0000313" key="1">
    <source>
        <dbReference type="EMBL" id="QUC20999.1"/>
    </source>
</evidence>
<proteinExistence type="predicted"/>
<gene>
    <name evidence="1" type="ORF">UV8b_05240</name>
</gene>
<dbReference type="AlphaFoldDB" id="A0A8E5HTM4"/>
<sequence>MSRQRPRLRNGVDLQLQSAFQDGNWAVVVRLAQQRARTLNDQYFEIVRVCAESQLDDPNAKFSAVAAVNKFVEDGTVVKGVDAIDLLEWASVDLMPEDAFSRTLGPLRVRAVKASPKDKIAATRCLQSCLLHWDLVSAQQIAAIVDRSFSQDRDFLFWSIIITHMLAESSQCPPEKKKLYGMLALKQVERAAQLTEQAHVSNPEGGAPARGVKTEEEILLLYKVVETHGSPEDLEKLVASPVFSPAVQLRLGRRELFLRVSQRYRKQHSWEQLCNLCHDCLSDNNDADEPSLRACDWSVWKQYIEAAAQLKSCNPDIVSKLQRLLLKLAAAKSLKPIYKRNIHLARVAAAFLLVTNDEDDVIDGRPASLRLQELLHYVDYHKLSAACFEDVKEFLELLDAEGLKHVAYVYTANLAEEAESPLGSARIKVLSLKLQLFLTTCSTARTPVAGKDAASRCLTCGAKFEAESCIACLATTSSAALKTYVSAGKEFADNGAIQNEILPELAMIVALCSAKSAFPGRPGYAAATPAKSQHLLRALLMLEHQVFLTPKHGQTCLLLVQLHLLVGSAHRCREIWHELSVKRAIVDSLAPIFYDRLSTISPVILDSSDNWGWELVETLRSHYASNLRLKMPRRLIDAFEAGSYASIIDMSEFIQNLRSGCTRVMSLVEEARADRLLGEPSGEFLNDARYYEISDDLVLRNVVDYGSFPMWDCSQSQPLHERLRLGPGLTNTRSHLSLLAEAFQDILSYRPPTVYKATAAVMGIDYTFVTEMMGRISNSMAKFLRDAPRQCTASEILYYEAVHLLATLIPLSLGINRSSPTPSVLGQVVEAVKASMTSQLGDLPVLDGTIQQSVSGLRSFHNVTMLRDTAMASSLAATWILSFNERERERDRSGSSNLPKEVITQIKSLQGAAEAALQQGKAFIARLKSVVDAGSQFGLDLRAWVFEGDGQELSGLIEDGTVKELVESWRQNIAGWGQVKWER</sequence>
<keyword evidence="2" id="KW-1185">Reference proteome</keyword>
<evidence type="ECO:0000313" key="2">
    <source>
        <dbReference type="Proteomes" id="UP000027002"/>
    </source>
</evidence>
<protein>
    <recommendedName>
        <fullName evidence="3">Cytoskeleton organization protein</fullName>
    </recommendedName>
</protein>
<reference evidence="1" key="1">
    <citation type="submission" date="2020-03" db="EMBL/GenBank/DDBJ databases">
        <title>A mixture of massive structural variations and highly conserved coding sequences in Ustilaginoidea virens genome.</title>
        <authorList>
            <person name="Zhang K."/>
            <person name="Zhao Z."/>
            <person name="Zhang Z."/>
            <person name="Li Y."/>
            <person name="Hsiang T."/>
            <person name="Sun W."/>
        </authorList>
    </citation>
    <scope>NUCLEOTIDE SEQUENCE</scope>
    <source>
        <strain evidence="1">UV-8b</strain>
    </source>
</reference>
<organism evidence="1 2">
    <name type="scientific">Ustilaginoidea virens</name>
    <name type="common">Rice false smut fungus</name>
    <name type="synonym">Villosiclava virens</name>
    <dbReference type="NCBI Taxonomy" id="1159556"/>
    <lineage>
        <taxon>Eukaryota</taxon>
        <taxon>Fungi</taxon>
        <taxon>Dikarya</taxon>
        <taxon>Ascomycota</taxon>
        <taxon>Pezizomycotina</taxon>
        <taxon>Sordariomycetes</taxon>
        <taxon>Hypocreomycetidae</taxon>
        <taxon>Hypocreales</taxon>
        <taxon>Clavicipitaceae</taxon>
        <taxon>Ustilaginoidea</taxon>
    </lineage>
</organism>
<evidence type="ECO:0008006" key="3">
    <source>
        <dbReference type="Google" id="ProtNLM"/>
    </source>
</evidence>